<dbReference type="InterPro" id="IPR010989">
    <property type="entry name" value="SNARE"/>
</dbReference>
<comment type="similarity">
    <text evidence="1">Belongs to the syntaxin family.</text>
</comment>
<keyword evidence="5 9" id="KW-1133">Transmembrane helix</keyword>
<dbReference type="FunFam" id="1.20.58.90:FF:000004">
    <property type="entry name" value="Syntaxin 10"/>
    <property type="match status" value="1"/>
</dbReference>
<dbReference type="AlphaFoldDB" id="A0A8S1ISN1"/>
<evidence type="ECO:0000256" key="2">
    <source>
        <dbReference type="ARBA" id="ARBA00022448"/>
    </source>
</evidence>
<feature type="transmembrane region" description="Helical" evidence="9">
    <location>
        <begin position="207"/>
        <end position="227"/>
    </location>
</feature>
<dbReference type="PANTHER" id="PTHR19957">
    <property type="entry name" value="SYNTAXIN"/>
    <property type="match status" value="1"/>
</dbReference>
<dbReference type="InterPro" id="IPR015260">
    <property type="entry name" value="Syntaxin-6/10/61_N"/>
</dbReference>
<dbReference type="Pfam" id="PF05739">
    <property type="entry name" value="SNARE"/>
    <property type="match status" value="1"/>
</dbReference>
<evidence type="ECO:0000256" key="3">
    <source>
        <dbReference type="ARBA" id="ARBA00022692"/>
    </source>
</evidence>
<keyword evidence="2" id="KW-0813">Transport</keyword>
<feature type="domain" description="T-SNARE coiled-coil homology" evidence="10">
    <location>
        <begin position="137"/>
        <end position="199"/>
    </location>
</feature>
<dbReference type="Proteomes" id="UP000708148">
    <property type="component" value="Unassembled WGS sequence"/>
</dbReference>
<dbReference type="GO" id="GO:0000149">
    <property type="term" value="F:SNARE binding"/>
    <property type="evidence" value="ECO:0007669"/>
    <property type="project" value="TreeGrafter"/>
</dbReference>
<dbReference type="PROSITE" id="PS50192">
    <property type="entry name" value="T_SNARE"/>
    <property type="match status" value="1"/>
</dbReference>
<dbReference type="GO" id="GO:0048278">
    <property type="term" value="P:vesicle docking"/>
    <property type="evidence" value="ECO:0007669"/>
    <property type="project" value="TreeGrafter"/>
</dbReference>
<dbReference type="SUPFAM" id="SSF47661">
    <property type="entry name" value="t-snare proteins"/>
    <property type="match status" value="1"/>
</dbReference>
<evidence type="ECO:0000313" key="12">
    <source>
        <dbReference type="Proteomes" id="UP000708148"/>
    </source>
</evidence>
<gene>
    <name evidence="11" type="ORF">OSTQU699_LOCUS3270</name>
</gene>
<dbReference type="OrthoDB" id="546861at2759"/>
<evidence type="ECO:0000256" key="9">
    <source>
        <dbReference type="SAM" id="Phobius"/>
    </source>
</evidence>
<dbReference type="GO" id="GO:0031201">
    <property type="term" value="C:SNARE complex"/>
    <property type="evidence" value="ECO:0007669"/>
    <property type="project" value="TreeGrafter"/>
</dbReference>
<name>A0A8S1ISN1_9CHLO</name>
<keyword evidence="4" id="KW-0653">Protein transport</keyword>
<evidence type="ECO:0000256" key="7">
    <source>
        <dbReference type="ARBA" id="ARBA00023136"/>
    </source>
</evidence>
<reference evidence="11" key="1">
    <citation type="submission" date="2020-12" db="EMBL/GenBank/DDBJ databases">
        <authorList>
            <person name="Iha C."/>
        </authorList>
    </citation>
    <scope>NUCLEOTIDE SEQUENCE</scope>
</reference>
<keyword evidence="3 9" id="KW-0812">Transmembrane</keyword>
<comment type="subcellular location">
    <subcellularLocation>
        <location evidence="8">Golgi apparatus</location>
        <location evidence="8">trans-Golgi network membrane</location>
        <topology evidence="8">Single-pass type IV membrane protein</topology>
    </subcellularLocation>
</comment>
<sequence length="228" mass="25779">MKNSGQNDPFYLVRQEIQETVESLLSKFARWGGLSPSNPERLQLGKAIRQGCGNVLWQLDELQSAINKAAQNPAKFDLNEAELERRKSWLSTTRRQISNMENSVKAATERAQRGEPGSQGAVQKNDQFITDQRQQMEMITRQQDDQLEEINTAVGRLGQIGLTIHDELTTQADMLDELDEDVGVTQSRLKVAQRKIQEVIKKSGGKWYFCTIVTLIIVLLILIIIAVQ</sequence>
<evidence type="ECO:0000313" key="11">
    <source>
        <dbReference type="EMBL" id="CAD7697909.1"/>
    </source>
</evidence>
<dbReference type="Gene3D" id="1.20.5.110">
    <property type="match status" value="1"/>
</dbReference>
<keyword evidence="12" id="KW-1185">Reference proteome</keyword>
<dbReference type="GO" id="GO:0005794">
    <property type="term" value="C:Golgi apparatus"/>
    <property type="evidence" value="ECO:0007669"/>
    <property type="project" value="UniProtKB-SubCell"/>
</dbReference>
<dbReference type="SUPFAM" id="SSF58038">
    <property type="entry name" value="SNARE fusion complex"/>
    <property type="match status" value="1"/>
</dbReference>
<dbReference type="GO" id="GO:0048193">
    <property type="term" value="P:Golgi vesicle transport"/>
    <property type="evidence" value="ECO:0007669"/>
    <property type="project" value="InterPro"/>
</dbReference>
<evidence type="ECO:0000259" key="10">
    <source>
        <dbReference type="PROSITE" id="PS50192"/>
    </source>
</evidence>
<dbReference type="GO" id="GO:0006886">
    <property type="term" value="P:intracellular protein transport"/>
    <property type="evidence" value="ECO:0007669"/>
    <property type="project" value="TreeGrafter"/>
</dbReference>
<dbReference type="SMART" id="SM00397">
    <property type="entry name" value="t_SNARE"/>
    <property type="match status" value="1"/>
</dbReference>
<evidence type="ECO:0000256" key="5">
    <source>
        <dbReference type="ARBA" id="ARBA00022989"/>
    </source>
</evidence>
<keyword evidence="7 9" id="KW-0472">Membrane</keyword>
<dbReference type="Gene3D" id="1.20.58.90">
    <property type="match status" value="1"/>
</dbReference>
<dbReference type="GO" id="GO:0005484">
    <property type="term" value="F:SNAP receptor activity"/>
    <property type="evidence" value="ECO:0007669"/>
    <property type="project" value="TreeGrafter"/>
</dbReference>
<dbReference type="GO" id="GO:0006906">
    <property type="term" value="P:vesicle fusion"/>
    <property type="evidence" value="ECO:0007669"/>
    <property type="project" value="TreeGrafter"/>
</dbReference>
<evidence type="ECO:0000256" key="4">
    <source>
        <dbReference type="ARBA" id="ARBA00022927"/>
    </source>
</evidence>
<organism evidence="11 12">
    <name type="scientific">Ostreobium quekettii</name>
    <dbReference type="NCBI Taxonomy" id="121088"/>
    <lineage>
        <taxon>Eukaryota</taxon>
        <taxon>Viridiplantae</taxon>
        <taxon>Chlorophyta</taxon>
        <taxon>core chlorophytes</taxon>
        <taxon>Ulvophyceae</taxon>
        <taxon>TCBD clade</taxon>
        <taxon>Bryopsidales</taxon>
        <taxon>Ostreobineae</taxon>
        <taxon>Ostreobiaceae</taxon>
        <taxon>Ostreobium</taxon>
    </lineage>
</organism>
<dbReference type="Pfam" id="PF09177">
    <property type="entry name" value="STX6_10_61_N"/>
    <property type="match status" value="1"/>
</dbReference>
<dbReference type="InterPro" id="IPR000727">
    <property type="entry name" value="T_SNARE_dom"/>
</dbReference>
<dbReference type="CDD" id="cd21445">
    <property type="entry name" value="SNARE_NTD_AtSYP61-like"/>
    <property type="match status" value="1"/>
</dbReference>
<dbReference type="InterPro" id="IPR045242">
    <property type="entry name" value="Syntaxin"/>
</dbReference>
<dbReference type="PANTHER" id="PTHR19957:SF224">
    <property type="entry name" value="HL02043P"/>
    <property type="match status" value="1"/>
</dbReference>
<keyword evidence="6" id="KW-0333">Golgi apparatus</keyword>
<proteinExistence type="inferred from homology"/>
<dbReference type="EMBL" id="CAJHUC010000728">
    <property type="protein sequence ID" value="CAD7697909.1"/>
    <property type="molecule type" value="Genomic_DNA"/>
</dbReference>
<protein>
    <recommendedName>
        <fullName evidence="10">t-SNARE coiled-coil homology domain-containing protein</fullName>
    </recommendedName>
</protein>
<evidence type="ECO:0000256" key="6">
    <source>
        <dbReference type="ARBA" id="ARBA00023034"/>
    </source>
</evidence>
<dbReference type="CDD" id="cd15841">
    <property type="entry name" value="SNARE_Qc"/>
    <property type="match status" value="1"/>
</dbReference>
<evidence type="ECO:0000256" key="1">
    <source>
        <dbReference type="ARBA" id="ARBA00009063"/>
    </source>
</evidence>
<comment type="caution">
    <text evidence="11">The sequence shown here is derived from an EMBL/GenBank/DDBJ whole genome shotgun (WGS) entry which is preliminary data.</text>
</comment>
<accession>A0A8S1ISN1</accession>
<evidence type="ECO:0000256" key="8">
    <source>
        <dbReference type="ARBA" id="ARBA00037801"/>
    </source>
</evidence>